<comment type="caution">
    <text evidence="3">The sequence shown here is derived from an EMBL/GenBank/DDBJ whole genome shotgun (WGS) entry which is preliminary data.</text>
</comment>
<evidence type="ECO:0000313" key="4">
    <source>
        <dbReference type="Proteomes" id="UP000054826"/>
    </source>
</evidence>
<dbReference type="InterPro" id="IPR027417">
    <property type="entry name" value="P-loop_NTPase"/>
</dbReference>
<protein>
    <submittedName>
        <fullName evidence="3">ATPase family AAA domain-containing protein 5</fullName>
    </submittedName>
</protein>
<feature type="domain" description="ATPase AAA-type core" evidence="2">
    <location>
        <begin position="231"/>
        <end position="269"/>
    </location>
</feature>
<gene>
    <name evidence="3" type="primary">ATAD5</name>
    <name evidence="3" type="ORF">T4C_10293</name>
</gene>
<dbReference type="GO" id="GO:0005524">
    <property type="term" value="F:ATP binding"/>
    <property type="evidence" value="ECO:0007669"/>
    <property type="project" value="InterPro"/>
</dbReference>
<dbReference type="PANTHER" id="PTHR23389:SF6">
    <property type="entry name" value="REPLICATION FACTOR C SUBUNIT 1"/>
    <property type="match status" value="1"/>
</dbReference>
<dbReference type="SUPFAM" id="SSF52540">
    <property type="entry name" value="P-loop containing nucleoside triphosphate hydrolases"/>
    <property type="match status" value="1"/>
</dbReference>
<evidence type="ECO:0000256" key="1">
    <source>
        <dbReference type="ARBA" id="ARBA00022705"/>
    </source>
</evidence>
<dbReference type="GO" id="GO:0006260">
    <property type="term" value="P:DNA replication"/>
    <property type="evidence" value="ECO:0007669"/>
    <property type="project" value="UniProtKB-KW"/>
</dbReference>
<dbReference type="GO" id="GO:0005634">
    <property type="term" value="C:nucleus"/>
    <property type="evidence" value="ECO:0007669"/>
    <property type="project" value="TreeGrafter"/>
</dbReference>
<name>A0A0V1JZ73_TRIPS</name>
<dbReference type="EMBL" id="JYDV01000028">
    <property type="protein sequence ID" value="KRZ40255.1"/>
    <property type="molecule type" value="Genomic_DNA"/>
</dbReference>
<evidence type="ECO:0000313" key="3">
    <source>
        <dbReference type="EMBL" id="KRZ40255.1"/>
    </source>
</evidence>
<sequence>MDYKRCKNLHFDYAPFFNCVSVTQAECSAGHADFFENEESEIISTMSNLQDTDDLTINYNYSYPQIYIPQHRRFNIVKGIFKSMSESKIIESKFSPYERNIAKQFFKLYCIARNGSGVKNDCGDCRKSRPRNNAERLILNEECEDGKKSNFLIWSEIYVPKLPKEFIENEQTAEALRIWLDKWKQRLKQQPCMQYCTANEQKKKKKSALDCFDEEWIDEEKSSDAAMLNAMLLHGPCGSGKTSIVHAMATLCGFQVFKWVNCKIVEKMNFHLCQKVIEINTNSLRTQRLLEDVLLEATLSHRVQLNFQSEKLHNPAIAENMPEMRAWWIKGKASNQSRKRKSDDIRHFFQNSFSSNEKKSSNIQSCSKYKSTDNAVTEKVQFKRKNEERTKLCQSSTELHSNLCTVILIDDVDVLPDNREKNFLPSVQKFILESNIPIIMTSESEEILSSFPSVNVKEFSLRRPCIEKLVFHLKLILLANNFHIDDDELLQFAEYHQNDWRRCLMNLHFLYEHHVPVDNVQTSNSQTVRENHFTKPISIEERLEKLEHLIIFSENYENEEIINSLSFNDTADVVCKNFKQLQAILKQCPSILYCATITDITVDYLSFMRRMAVSCDDVSGQLDSGLRKRRKTLPYLRRIGIDNREGTLQSLLASKIYKNAAGCSRFFDGTSLEIMCVCTSLGWSVNFPLTAEGSIVCRGASLTRMRHRLFKISCTSVGRLFKFFNFSSSSSFDLS</sequence>
<organism evidence="3 4">
    <name type="scientific">Trichinella pseudospiralis</name>
    <name type="common">Parasitic roundworm</name>
    <dbReference type="NCBI Taxonomy" id="6337"/>
    <lineage>
        <taxon>Eukaryota</taxon>
        <taxon>Metazoa</taxon>
        <taxon>Ecdysozoa</taxon>
        <taxon>Nematoda</taxon>
        <taxon>Enoplea</taxon>
        <taxon>Dorylaimia</taxon>
        <taxon>Trichinellida</taxon>
        <taxon>Trichinellidae</taxon>
        <taxon>Trichinella</taxon>
    </lineage>
</organism>
<proteinExistence type="predicted"/>
<keyword evidence="1" id="KW-0235">DNA replication</keyword>
<dbReference type="PANTHER" id="PTHR23389">
    <property type="entry name" value="CHROMOSOME TRANSMISSION FIDELITY FACTOR 18"/>
    <property type="match status" value="1"/>
</dbReference>
<reference evidence="3 4" key="1">
    <citation type="submission" date="2015-01" db="EMBL/GenBank/DDBJ databases">
        <title>Evolution of Trichinella species and genotypes.</title>
        <authorList>
            <person name="Korhonen P.K."/>
            <person name="Edoardo P."/>
            <person name="Giuseppe L.R."/>
            <person name="Gasser R.B."/>
        </authorList>
    </citation>
    <scope>NUCLEOTIDE SEQUENCE [LARGE SCALE GENOMIC DNA]</scope>
    <source>
        <strain evidence="3">ISS176</strain>
    </source>
</reference>
<dbReference type="GO" id="GO:0016887">
    <property type="term" value="F:ATP hydrolysis activity"/>
    <property type="evidence" value="ECO:0007669"/>
    <property type="project" value="InterPro"/>
</dbReference>
<dbReference type="Gene3D" id="3.40.50.300">
    <property type="entry name" value="P-loop containing nucleotide triphosphate hydrolases"/>
    <property type="match status" value="1"/>
</dbReference>
<dbReference type="Pfam" id="PF00004">
    <property type="entry name" value="AAA"/>
    <property type="match status" value="1"/>
</dbReference>
<dbReference type="Proteomes" id="UP000054826">
    <property type="component" value="Unassembled WGS sequence"/>
</dbReference>
<accession>A0A0V1JZ73</accession>
<evidence type="ECO:0000259" key="2">
    <source>
        <dbReference type="Pfam" id="PF00004"/>
    </source>
</evidence>
<dbReference type="InterPro" id="IPR003959">
    <property type="entry name" value="ATPase_AAA_core"/>
</dbReference>
<dbReference type="GO" id="GO:0003677">
    <property type="term" value="F:DNA binding"/>
    <property type="evidence" value="ECO:0007669"/>
    <property type="project" value="TreeGrafter"/>
</dbReference>
<dbReference type="AlphaFoldDB" id="A0A0V1JZ73"/>